<reference evidence="1" key="1">
    <citation type="journal article" date="2020" name="Stud. Mycol.">
        <title>101 Dothideomycetes genomes: a test case for predicting lifestyles and emergence of pathogens.</title>
        <authorList>
            <person name="Haridas S."/>
            <person name="Albert R."/>
            <person name="Binder M."/>
            <person name="Bloem J."/>
            <person name="Labutti K."/>
            <person name="Salamov A."/>
            <person name="Andreopoulos B."/>
            <person name="Baker S."/>
            <person name="Barry K."/>
            <person name="Bills G."/>
            <person name="Bluhm B."/>
            <person name="Cannon C."/>
            <person name="Castanera R."/>
            <person name="Culley D."/>
            <person name="Daum C."/>
            <person name="Ezra D."/>
            <person name="Gonzalez J."/>
            <person name="Henrissat B."/>
            <person name="Kuo A."/>
            <person name="Liang C."/>
            <person name="Lipzen A."/>
            <person name="Lutzoni F."/>
            <person name="Magnuson J."/>
            <person name="Mondo S."/>
            <person name="Nolan M."/>
            <person name="Ohm R."/>
            <person name="Pangilinan J."/>
            <person name="Park H.-J."/>
            <person name="Ramirez L."/>
            <person name="Alfaro M."/>
            <person name="Sun H."/>
            <person name="Tritt A."/>
            <person name="Yoshinaga Y."/>
            <person name="Zwiers L.-H."/>
            <person name="Turgeon B."/>
            <person name="Goodwin S."/>
            <person name="Spatafora J."/>
            <person name="Crous P."/>
            <person name="Grigoriev I."/>
        </authorList>
    </citation>
    <scope>NUCLEOTIDE SEQUENCE</scope>
    <source>
        <strain evidence="1">CBS 121167</strain>
    </source>
</reference>
<keyword evidence="2" id="KW-1185">Reference proteome</keyword>
<dbReference type="AlphaFoldDB" id="A0A6A6B637"/>
<accession>A0A6A6B637</accession>
<dbReference type="Proteomes" id="UP000799438">
    <property type="component" value="Unassembled WGS sequence"/>
</dbReference>
<proteinExistence type="predicted"/>
<sequence>MMVSQAGVLVVVMVVRSEEEAELWVRQARGPRVLARHQRHQRDQHHTCHLSRHQIDLLLLLILRTQTINGFIILSMCALLSVNRLAMAACHVPASDSIDRDQLTASDECDVTAPYGGSFLSTPRLLPLTPLRRQSRGRRVYQY</sequence>
<dbReference type="EMBL" id="ML995492">
    <property type="protein sequence ID" value="KAF2139592.1"/>
    <property type="molecule type" value="Genomic_DNA"/>
</dbReference>
<dbReference type="RefSeq" id="XP_033395305.1">
    <property type="nucleotide sequence ID" value="XM_033546924.1"/>
</dbReference>
<gene>
    <name evidence="1" type="ORF">K452DRAFT_62606</name>
</gene>
<dbReference type="GeneID" id="54304431"/>
<organism evidence="1 2">
    <name type="scientific">Aplosporella prunicola CBS 121167</name>
    <dbReference type="NCBI Taxonomy" id="1176127"/>
    <lineage>
        <taxon>Eukaryota</taxon>
        <taxon>Fungi</taxon>
        <taxon>Dikarya</taxon>
        <taxon>Ascomycota</taxon>
        <taxon>Pezizomycotina</taxon>
        <taxon>Dothideomycetes</taxon>
        <taxon>Dothideomycetes incertae sedis</taxon>
        <taxon>Botryosphaeriales</taxon>
        <taxon>Aplosporellaceae</taxon>
        <taxon>Aplosporella</taxon>
    </lineage>
</organism>
<protein>
    <submittedName>
        <fullName evidence="1">Uncharacterized protein</fullName>
    </submittedName>
</protein>
<evidence type="ECO:0000313" key="2">
    <source>
        <dbReference type="Proteomes" id="UP000799438"/>
    </source>
</evidence>
<name>A0A6A6B637_9PEZI</name>
<evidence type="ECO:0000313" key="1">
    <source>
        <dbReference type="EMBL" id="KAF2139592.1"/>
    </source>
</evidence>